<keyword evidence="4" id="KW-1185">Reference proteome</keyword>
<reference evidence="2 4" key="1">
    <citation type="journal article" date="2012" name="Nature">
        <title>Algal genomes reveal evolutionary mosaicism and the fate of nucleomorphs.</title>
        <authorList>
            <consortium name="DOE Joint Genome Institute"/>
            <person name="Curtis B.A."/>
            <person name="Tanifuji G."/>
            <person name="Burki F."/>
            <person name="Gruber A."/>
            <person name="Irimia M."/>
            <person name="Maruyama S."/>
            <person name="Arias M.C."/>
            <person name="Ball S.G."/>
            <person name="Gile G.H."/>
            <person name="Hirakawa Y."/>
            <person name="Hopkins J.F."/>
            <person name="Kuo A."/>
            <person name="Rensing S.A."/>
            <person name="Schmutz J."/>
            <person name="Symeonidi A."/>
            <person name="Elias M."/>
            <person name="Eveleigh R.J."/>
            <person name="Herman E.K."/>
            <person name="Klute M.J."/>
            <person name="Nakayama T."/>
            <person name="Obornik M."/>
            <person name="Reyes-Prieto A."/>
            <person name="Armbrust E.V."/>
            <person name="Aves S.J."/>
            <person name="Beiko R.G."/>
            <person name="Coutinho P."/>
            <person name="Dacks J.B."/>
            <person name="Durnford D.G."/>
            <person name="Fast N.M."/>
            <person name="Green B.R."/>
            <person name="Grisdale C.J."/>
            <person name="Hempel F."/>
            <person name="Henrissat B."/>
            <person name="Hoppner M.P."/>
            <person name="Ishida K."/>
            <person name="Kim E."/>
            <person name="Koreny L."/>
            <person name="Kroth P.G."/>
            <person name="Liu Y."/>
            <person name="Malik S.B."/>
            <person name="Maier U.G."/>
            <person name="McRose D."/>
            <person name="Mock T."/>
            <person name="Neilson J.A."/>
            <person name="Onodera N.T."/>
            <person name="Poole A.M."/>
            <person name="Pritham E.J."/>
            <person name="Richards T.A."/>
            <person name="Rocap G."/>
            <person name="Roy S.W."/>
            <person name="Sarai C."/>
            <person name="Schaack S."/>
            <person name="Shirato S."/>
            <person name="Slamovits C.H."/>
            <person name="Spencer D.F."/>
            <person name="Suzuki S."/>
            <person name="Worden A.Z."/>
            <person name="Zauner S."/>
            <person name="Barry K."/>
            <person name="Bell C."/>
            <person name="Bharti A.K."/>
            <person name="Crow J.A."/>
            <person name="Grimwood J."/>
            <person name="Kramer R."/>
            <person name="Lindquist E."/>
            <person name="Lucas S."/>
            <person name="Salamov A."/>
            <person name="McFadden G.I."/>
            <person name="Lane C.E."/>
            <person name="Keeling P.J."/>
            <person name="Gray M.W."/>
            <person name="Grigoriev I.V."/>
            <person name="Archibald J.M."/>
        </authorList>
    </citation>
    <scope>NUCLEOTIDE SEQUENCE</scope>
    <source>
        <strain evidence="2 4">CCMP2712</strain>
    </source>
</reference>
<keyword evidence="1" id="KW-0472">Membrane</keyword>
<dbReference type="Proteomes" id="UP000011087">
    <property type="component" value="Unassembled WGS sequence"/>
</dbReference>
<reference evidence="4" key="2">
    <citation type="submission" date="2012-11" db="EMBL/GenBank/DDBJ databases">
        <authorList>
            <person name="Kuo A."/>
            <person name="Curtis B.A."/>
            <person name="Tanifuji G."/>
            <person name="Burki F."/>
            <person name="Gruber A."/>
            <person name="Irimia M."/>
            <person name="Maruyama S."/>
            <person name="Arias M.C."/>
            <person name="Ball S.G."/>
            <person name="Gile G.H."/>
            <person name="Hirakawa Y."/>
            <person name="Hopkins J.F."/>
            <person name="Rensing S.A."/>
            <person name="Schmutz J."/>
            <person name="Symeonidi A."/>
            <person name="Elias M."/>
            <person name="Eveleigh R.J."/>
            <person name="Herman E.K."/>
            <person name="Klute M.J."/>
            <person name="Nakayama T."/>
            <person name="Obornik M."/>
            <person name="Reyes-Prieto A."/>
            <person name="Armbrust E.V."/>
            <person name="Aves S.J."/>
            <person name="Beiko R.G."/>
            <person name="Coutinho P."/>
            <person name="Dacks J.B."/>
            <person name="Durnford D.G."/>
            <person name="Fast N.M."/>
            <person name="Green B.R."/>
            <person name="Grisdale C."/>
            <person name="Hempe F."/>
            <person name="Henrissat B."/>
            <person name="Hoppner M.P."/>
            <person name="Ishida K.-I."/>
            <person name="Kim E."/>
            <person name="Koreny L."/>
            <person name="Kroth P.G."/>
            <person name="Liu Y."/>
            <person name="Malik S.-B."/>
            <person name="Maier U.G."/>
            <person name="McRose D."/>
            <person name="Mock T."/>
            <person name="Neilson J.A."/>
            <person name="Onodera N.T."/>
            <person name="Poole A.M."/>
            <person name="Pritham E.J."/>
            <person name="Richards T.A."/>
            <person name="Rocap G."/>
            <person name="Roy S.W."/>
            <person name="Sarai C."/>
            <person name="Schaack S."/>
            <person name="Shirato S."/>
            <person name="Slamovits C.H."/>
            <person name="Spencer D.F."/>
            <person name="Suzuki S."/>
            <person name="Worden A.Z."/>
            <person name="Zauner S."/>
            <person name="Barry K."/>
            <person name="Bell C."/>
            <person name="Bharti A.K."/>
            <person name="Crow J.A."/>
            <person name="Grimwood J."/>
            <person name="Kramer R."/>
            <person name="Lindquist E."/>
            <person name="Lucas S."/>
            <person name="Salamov A."/>
            <person name="McFadden G.I."/>
            <person name="Lane C.E."/>
            <person name="Keeling P.J."/>
            <person name="Gray M.W."/>
            <person name="Grigoriev I.V."/>
            <person name="Archibald J.M."/>
        </authorList>
    </citation>
    <scope>NUCLEOTIDE SEQUENCE</scope>
    <source>
        <strain evidence="4">CCMP2712</strain>
    </source>
</reference>
<sequence length="113" mass="12521">MMGSVDGFMALPACSLQLRRSDMKRWSHGGFTMRDTMTLRPEGRVVLKQNNLFEEREAVAVSETAMEPDNLQTCLLPILGFLLMLAPLTYAFLALGSGSIPIEVDWETASILV</sequence>
<reference evidence="3" key="3">
    <citation type="submission" date="2016-03" db="UniProtKB">
        <authorList>
            <consortium name="EnsemblProtists"/>
        </authorList>
    </citation>
    <scope>IDENTIFICATION</scope>
</reference>
<evidence type="ECO:0000313" key="4">
    <source>
        <dbReference type="Proteomes" id="UP000011087"/>
    </source>
</evidence>
<dbReference type="GeneID" id="17297544"/>
<dbReference type="HOGENOM" id="CLU_2138282_0_0_1"/>
<keyword evidence="1" id="KW-0812">Transmembrane</keyword>
<accession>L1IXK4</accession>
<dbReference type="EnsemblProtists" id="EKX40802">
    <property type="protein sequence ID" value="EKX40802"/>
    <property type="gene ID" value="GUITHDRAFT_154005"/>
</dbReference>
<feature type="transmembrane region" description="Helical" evidence="1">
    <location>
        <begin position="75"/>
        <end position="95"/>
    </location>
</feature>
<dbReference type="PaxDb" id="55529-EKX40802"/>
<dbReference type="RefSeq" id="XP_005827782.1">
    <property type="nucleotide sequence ID" value="XM_005827725.1"/>
</dbReference>
<evidence type="ECO:0000313" key="3">
    <source>
        <dbReference type="EnsemblProtists" id="EKX40802"/>
    </source>
</evidence>
<evidence type="ECO:0000313" key="2">
    <source>
        <dbReference type="EMBL" id="EKX40802.1"/>
    </source>
</evidence>
<gene>
    <name evidence="2" type="ORF">GUITHDRAFT_154005</name>
</gene>
<dbReference type="EMBL" id="JH993028">
    <property type="protein sequence ID" value="EKX40802.1"/>
    <property type="molecule type" value="Genomic_DNA"/>
</dbReference>
<keyword evidence="1" id="KW-1133">Transmembrane helix</keyword>
<protein>
    <submittedName>
        <fullName evidence="2 3">Uncharacterized protein</fullName>
    </submittedName>
</protein>
<proteinExistence type="predicted"/>
<name>L1IXK4_GUITC</name>
<organism evidence="2">
    <name type="scientific">Guillardia theta (strain CCMP2712)</name>
    <name type="common">Cryptophyte</name>
    <dbReference type="NCBI Taxonomy" id="905079"/>
    <lineage>
        <taxon>Eukaryota</taxon>
        <taxon>Cryptophyceae</taxon>
        <taxon>Pyrenomonadales</taxon>
        <taxon>Geminigeraceae</taxon>
        <taxon>Guillardia</taxon>
    </lineage>
</organism>
<evidence type="ECO:0000256" key="1">
    <source>
        <dbReference type="SAM" id="Phobius"/>
    </source>
</evidence>
<dbReference type="AlphaFoldDB" id="L1IXK4"/>
<dbReference type="KEGG" id="gtt:GUITHDRAFT_154005"/>